<dbReference type="RefSeq" id="WP_338602701.1">
    <property type="nucleotide sequence ID" value="NZ_AP028679.1"/>
</dbReference>
<evidence type="ECO:0000313" key="4">
    <source>
        <dbReference type="Proteomes" id="UP001366166"/>
    </source>
</evidence>
<gene>
    <name evidence="3" type="ORF">FAK_36810</name>
</gene>
<evidence type="ECO:0000256" key="1">
    <source>
        <dbReference type="SAM" id="MobiDB-lite"/>
    </source>
</evidence>
<accession>A0AAU9EYN0</accession>
<dbReference type="KEGG" id="dmp:FAK_36810"/>
<proteinExistence type="predicted"/>
<protein>
    <recommendedName>
        <fullName evidence="5">PsbP C-terminal domain-containing protein</fullName>
    </recommendedName>
</protein>
<dbReference type="AlphaFoldDB" id="A0AAU9EYN0"/>
<dbReference type="EMBL" id="AP028679">
    <property type="protein sequence ID" value="BEQ16615.1"/>
    <property type="molecule type" value="Genomic_DNA"/>
</dbReference>
<feature type="compositionally biased region" description="Low complexity" evidence="1">
    <location>
        <begin position="157"/>
        <end position="172"/>
    </location>
</feature>
<evidence type="ECO:0008006" key="5">
    <source>
        <dbReference type="Google" id="ProtNLM"/>
    </source>
</evidence>
<dbReference type="Gene3D" id="3.40.1000.10">
    <property type="entry name" value="Mog1/PsbP, alpha/beta/alpha sandwich"/>
    <property type="match status" value="1"/>
</dbReference>
<name>A0AAU9EYN0_9BACT</name>
<dbReference type="Proteomes" id="UP001366166">
    <property type="component" value="Chromosome"/>
</dbReference>
<dbReference type="PROSITE" id="PS51257">
    <property type="entry name" value="PROKAR_LIPOPROTEIN"/>
    <property type="match status" value="1"/>
</dbReference>
<organism evidence="3 4">
    <name type="scientific">Desulfoferula mesophila</name>
    <dbReference type="NCBI Taxonomy" id="3058419"/>
    <lineage>
        <taxon>Bacteria</taxon>
        <taxon>Pseudomonadati</taxon>
        <taxon>Thermodesulfobacteriota</taxon>
        <taxon>Desulfarculia</taxon>
        <taxon>Desulfarculales</taxon>
        <taxon>Desulfarculaceae</taxon>
        <taxon>Desulfoferula</taxon>
    </lineage>
</organism>
<feature type="signal peptide" evidence="2">
    <location>
        <begin position="1"/>
        <end position="19"/>
    </location>
</feature>
<feature type="chain" id="PRO_5043851935" description="PsbP C-terminal domain-containing protein" evidence="2">
    <location>
        <begin position="20"/>
        <end position="327"/>
    </location>
</feature>
<feature type="region of interest" description="Disordered" evidence="1">
    <location>
        <begin position="147"/>
        <end position="174"/>
    </location>
</feature>
<sequence>MHLTRYICYFLLAALAGLAACEGSFSCSTASLSEPKIATAVDPKTQAPTEVVSQIPPTSGPIFATAKVASAPAGTKVKAVFYYLEGQRRQIAEDQVVLKEGAYVSFKLTPPANGWPLGTYEVVYLLDGKQAQTAQFSVVQAQAAPAPQSAPAPAPAPQAAAPAPQSAPSSVPEGYKEISEPNFGFAIQIPRDWGWKLTKGGDYLISGPQGSPAHEVSLVVQIIDKQVNGATLVGQMKGLLAQIGQVPQAKILKKGEVTMAGQQAPYFLASYQAKDTTGKAQEFGHAQVGVQKARYIFLVSYSAPSQIYQANLAAFQRVVDSWRFTKP</sequence>
<keyword evidence="4" id="KW-1185">Reference proteome</keyword>
<evidence type="ECO:0000313" key="3">
    <source>
        <dbReference type="EMBL" id="BEQ16615.1"/>
    </source>
</evidence>
<evidence type="ECO:0000256" key="2">
    <source>
        <dbReference type="SAM" id="SignalP"/>
    </source>
</evidence>
<keyword evidence="2" id="KW-0732">Signal</keyword>
<reference evidence="4" key="1">
    <citation type="journal article" date="2023" name="Arch. Microbiol.">
        <title>Desulfoferula mesophilus gen. nov. sp. nov., a mesophilic sulfate-reducing bacterium isolated from a brackish lake sediment.</title>
        <authorList>
            <person name="Watanabe T."/>
            <person name="Yabe T."/>
            <person name="Tsuji J.M."/>
            <person name="Fukui M."/>
        </authorList>
    </citation>
    <scope>NUCLEOTIDE SEQUENCE [LARGE SCALE GENOMIC DNA]</scope>
    <source>
        <strain evidence="4">12FAK</strain>
    </source>
</reference>